<keyword evidence="16 18" id="KW-0472">Membrane</keyword>
<feature type="transmembrane region" description="Helical" evidence="18">
    <location>
        <begin position="268"/>
        <end position="285"/>
    </location>
</feature>
<keyword evidence="14" id="KW-0186">Copper</keyword>
<dbReference type="SFLD" id="SFLDS00003">
    <property type="entry name" value="Haloacid_Dehalogenase"/>
    <property type="match status" value="1"/>
</dbReference>
<feature type="domain" description="HMA" evidence="19">
    <location>
        <begin position="10"/>
        <end position="76"/>
    </location>
</feature>
<dbReference type="SFLD" id="SFLDG00002">
    <property type="entry name" value="C1.7:_P-type_atpase_like"/>
    <property type="match status" value="1"/>
</dbReference>
<dbReference type="GeneID" id="64859085"/>
<evidence type="ECO:0000256" key="12">
    <source>
        <dbReference type="ARBA" id="ARBA00022967"/>
    </source>
</evidence>
<evidence type="ECO:0000256" key="6">
    <source>
        <dbReference type="ARBA" id="ARBA00022723"/>
    </source>
</evidence>
<dbReference type="InterPro" id="IPR027256">
    <property type="entry name" value="P-typ_ATPase_IB"/>
</dbReference>
<evidence type="ECO:0000256" key="2">
    <source>
        <dbReference type="ARBA" id="ARBA00006024"/>
    </source>
</evidence>
<dbReference type="CDD" id="cd00371">
    <property type="entry name" value="HMA"/>
    <property type="match status" value="2"/>
</dbReference>
<dbReference type="Pfam" id="PF00702">
    <property type="entry name" value="Hydrolase"/>
    <property type="match status" value="1"/>
</dbReference>
<dbReference type="PANTHER" id="PTHR43520">
    <property type="entry name" value="ATP7, ISOFORM B"/>
    <property type="match status" value="1"/>
</dbReference>
<evidence type="ECO:0000256" key="11">
    <source>
        <dbReference type="ARBA" id="ARBA00022842"/>
    </source>
</evidence>
<dbReference type="GO" id="GO:0012505">
    <property type="term" value="C:endomembrane system"/>
    <property type="evidence" value="ECO:0007669"/>
    <property type="project" value="UniProtKB-SubCell"/>
</dbReference>
<dbReference type="SUPFAM" id="SSF81653">
    <property type="entry name" value="Calcium ATPase, transduction domain A"/>
    <property type="match status" value="1"/>
</dbReference>
<evidence type="ECO:0000256" key="8">
    <source>
        <dbReference type="ARBA" id="ARBA00022741"/>
    </source>
</evidence>
<dbReference type="Gene3D" id="3.40.50.1000">
    <property type="entry name" value="HAD superfamily/HAD-like"/>
    <property type="match status" value="1"/>
</dbReference>
<keyword evidence="11" id="KW-0460">Magnesium</keyword>
<proteinExistence type="inferred from homology"/>
<dbReference type="Gene3D" id="3.30.70.100">
    <property type="match status" value="2"/>
</dbReference>
<dbReference type="InterPro" id="IPR001757">
    <property type="entry name" value="P_typ_ATPase"/>
</dbReference>
<dbReference type="EC" id="7.2.2.8" evidence="3"/>
<dbReference type="NCBIfam" id="TIGR01494">
    <property type="entry name" value="ATPase_P-type"/>
    <property type="match status" value="2"/>
</dbReference>
<evidence type="ECO:0000313" key="21">
    <source>
        <dbReference type="Proteomes" id="UP000644660"/>
    </source>
</evidence>
<keyword evidence="4" id="KW-0813">Transport</keyword>
<dbReference type="InterPro" id="IPR023214">
    <property type="entry name" value="HAD_sf"/>
</dbReference>
<dbReference type="SUPFAM" id="SSF81665">
    <property type="entry name" value="Calcium ATPase, transmembrane domain M"/>
    <property type="match status" value="1"/>
</dbReference>
<evidence type="ECO:0000256" key="4">
    <source>
        <dbReference type="ARBA" id="ARBA00022448"/>
    </source>
</evidence>
<dbReference type="GO" id="GO:0055070">
    <property type="term" value="P:copper ion homeostasis"/>
    <property type="evidence" value="ECO:0007669"/>
    <property type="project" value="TreeGrafter"/>
</dbReference>
<dbReference type="FunFam" id="3.30.70.100:FF:000001">
    <property type="entry name" value="ATPase copper transporting beta"/>
    <property type="match status" value="1"/>
</dbReference>
<keyword evidence="9" id="KW-0187">Copper transport</keyword>
<feature type="transmembrane region" description="Helical" evidence="18">
    <location>
        <begin position="528"/>
        <end position="550"/>
    </location>
</feature>
<dbReference type="InterPro" id="IPR059000">
    <property type="entry name" value="ATPase_P-type_domA"/>
</dbReference>
<dbReference type="RefSeq" id="XP_041407862.1">
    <property type="nucleotide sequence ID" value="XM_041551928.1"/>
</dbReference>
<dbReference type="InterPro" id="IPR017969">
    <property type="entry name" value="Heavy-metal-associated_CS"/>
</dbReference>
<organism evidence="20 21">
    <name type="scientific">Maudiozyma barnettii</name>
    <dbReference type="NCBI Taxonomy" id="61262"/>
    <lineage>
        <taxon>Eukaryota</taxon>
        <taxon>Fungi</taxon>
        <taxon>Dikarya</taxon>
        <taxon>Ascomycota</taxon>
        <taxon>Saccharomycotina</taxon>
        <taxon>Saccharomycetes</taxon>
        <taxon>Saccharomycetales</taxon>
        <taxon>Saccharomycetaceae</taxon>
        <taxon>Maudiozyma</taxon>
    </lineage>
</organism>
<dbReference type="PANTHER" id="PTHR43520:SF8">
    <property type="entry name" value="P-TYPE CU(+) TRANSPORTER"/>
    <property type="match status" value="1"/>
</dbReference>
<dbReference type="NCBIfam" id="TIGR00003">
    <property type="entry name" value="copper ion binding protein"/>
    <property type="match status" value="1"/>
</dbReference>
<keyword evidence="13 18" id="KW-1133">Transmembrane helix</keyword>
<dbReference type="SUPFAM" id="SSF55008">
    <property type="entry name" value="HMA, heavy metal-associated domain"/>
    <property type="match status" value="2"/>
</dbReference>
<evidence type="ECO:0000256" key="17">
    <source>
        <dbReference type="ARBA" id="ARBA00080126"/>
    </source>
</evidence>
<dbReference type="GO" id="GO:0016020">
    <property type="term" value="C:membrane"/>
    <property type="evidence" value="ECO:0007669"/>
    <property type="project" value="UniProtKB-SubCell"/>
</dbReference>
<name>A0A8H2VIJ4_9SACH</name>
<dbReference type="InterPro" id="IPR018303">
    <property type="entry name" value="ATPase_P-typ_P_site"/>
</dbReference>
<feature type="transmembrane region" description="Helical" evidence="18">
    <location>
        <begin position="305"/>
        <end position="329"/>
    </location>
</feature>
<keyword evidence="21" id="KW-1185">Reference proteome</keyword>
<evidence type="ECO:0000256" key="14">
    <source>
        <dbReference type="ARBA" id="ARBA00023008"/>
    </source>
</evidence>
<dbReference type="PROSITE" id="PS00154">
    <property type="entry name" value="ATPASE_E1_E2"/>
    <property type="match status" value="1"/>
</dbReference>
<evidence type="ECO:0000256" key="16">
    <source>
        <dbReference type="ARBA" id="ARBA00023136"/>
    </source>
</evidence>
<evidence type="ECO:0000256" key="9">
    <source>
        <dbReference type="ARBA" id="ARBA00022796"/>
    </source>
</evidence>
<dbReference type="PROSITE" id="PS01047">
    <property type="entry name" value="HMA_1"/>
    <property type="match status" value="1"/>
</dbReference>
<evidence type="ECO:0000256" key="18">
    <source>
        <dbReference type="RuleBase" id="RU362081"/>
    </source>
</evidence>
<evidence type="ECO:0000313" key="20">
    <source>
        <dbReference type="EMBL" id="CAB4256018.1"/>
    </source>
</evidence>
<keyword evidence="6 18" id="KW-0479">Metal-binding</keyword>
<dbReference type="EMBL" id="CAEFZW010000008">
    <property type="protein sequence ID" value="CAB4256018.1"/>
    <property type="molecule type" value="Genomic_DNA"/>
</dbReference>
<feature type="transmembrane region" description="Helical" evidence="18">
    <location>
        <begin position="576"/>
        <end position="603"/>
    </location>
</feature>
<feature type="transmembrane region" description="Helical" evidence="18">
    <location>
        <begin position="372"/>
        <end position="393"/>
    </location>
</feature>
<dbReference type="Gene3D" id="2.70.150.10">
    <property type="entry name" value="Calcium-transporting ATPase, cytoplasmic transduction domain A"/>
    <property type="match status" value="1"/>
</dbReference>
<reference evidence="20 21" key="1">
    <citation type="submission" date="2020-05" db="EMBL/GenBank/DDBJ databases">
        <authorList>
            <person name="Casaregola S."/>
            <person name="Devillers H."/>
            <person name="Grondin C."/>
        </authorList>
    </citation>
    <scope>NUCLEOTIDE SEQUENCE [LARGE SCALE GENOMIC DNA]</scope>
    <source>
        <strain evidence="20 21">CLIB 1767</strain>
    </source>
</reference>
<dbReference type="SUPFAM" id="SSF56784">
    <property type="entry name" value="HAD-like"/>
    <property type="match status" value="1"/>
</dbReference>
<feature type="domain" description="HMA" evidence="19">
    <location>
        <begin position="90"/>
        <end position="156"/>
    </location>
</feature>
<evidence type="ECO:0000256" key="3">
    <source>
        <dbReference type="ARBA" id="ARBA00012517"/>
    </source>
</evidence>
<dbReference type="GO" id="GO:0043682">
    <property type="term" value="F:P-type divalent copper transporter activity"/>
    <property type="evidence" value="ECO:0007669"/>
    <property type="project" value="TreeGrafter"/>
</dbReference>
<dbReference type="PROSITE" id="PS50846">
    <property type="entry name" value="HMA_2"/>
    <property type="match status" value="2"/>
</dbReference>
<evidence type="ECO:0000259" key="19">
    <source>
        <dbReference type="PROSITE" id="PS50846"/>
    </source>
</evidence>
<keyword evidence="10 18" id="KW-0067">ATP-binding</keyword>
<dbReference type="InterPro" id="IPR044492">
    <property type="entry name" value="P_typ_ATPase_HD_dom"/>
</dbReference>
<keyword evidence="12" id="KW-1278">Translocase</keyword>
<evidence type="ECO:0000256" key="7">
    <source>
        <dbReference type="ARBA" id="ARBA00022737"/>
    </source>
</evidence>
<feature type="transmembrane region" description="Helical" evidence="18">
    <location>
        <begin position="341"/>
        <end position="366"/>
    </location>
</feature>
<feature type="transmembrane region" description="Helical" evidence="18">
    <location>
        <begin position="917"/>
        <end position="940"/>
    </location>
</feature>
<dbReference type="GO" id="GO:0140581">
    <property type="term" value="F:P-type monovalent copper transporter activity"/>
    <property type="evidence" value="ECO:0007669"/>
    <property type="project" value="UniProtKB-EC"/>
</dbReference>
<dbReference type="SFLD" id="SFLDF00027">
    <property type="entry name" value="p-type_atpase"/>
    <property type="match status" value="1"/>
</dbReference>
<gene>
    <name evidence="20" type="ORF">KABA2_08S01364</name>
</gene>
<dbReference type="InterPro" id="IPR023298">
    <property type="entry name" value="ATPase_P-typ_TM_dom_sf"/>
</dbReference>
<dbReference type="InterPro" id="IPR036412">
    <property type="entry name" value="HAD-like_sf"/>
</dbReference>
<dbReference type="Proteomes" id="UP000644660">
    <property type="component" value="Unassembled WGS sequence"/>
</dbReference>
<keyword evidence="7" id="KW-0677">Repeat</keyword>
<dbReference type="PRINTS" id="PR00119">
    <property type="entry name" value="CATATPASE"/>
</dbReference>
<dbReference type="FunFam" id="3.30.70.100:FF:000043">
    <property type="entry name" value="Copper-transporting ATPase 2"/>
    <property type="match status" value="1"/>
</dbReference>
<dbReference type="NCBIfam" id="TIGR01525">
    <property type="entry name" value="ATPase-IB_hvy"/>
    <property type="match status" value="1"/>
</dbReference>
<dbReference type="AlphaFoldDB" id="A0A8H2VIJ4"/>
<dbReference type="InterPro" id="IPR008250">
    <property type="entry name" value="ATPase_P-typ_transduc_dom_A_sf"/>
</dbReference>
<dbReference type="OrthoDB" id="432719at2759"/>
<comment type="similarity">
    <text evidence="2 18">Belongs to the cation transport ATPase (P-type) (TC 3.A.3) family. Type IB subfamily.</text>
</comment>
<evidence type="ECO:0000256" key="1">
    <source>
        <dbReference type="ARBA" id="ARBA00004127"/>
    </source>
</evidence>
<keyword evidence="5 18" id="KW-0812">Transmembrane</keyword>
<comment type="caution">
    <text evidence="20">The sequence shown here is derived from an EMBL/GenBank/DDBJ whole genome shotgun (WGS) entry which is preliminary data.</text>
</comment>
<dbReference type="InterPro" id="IPR006121">
    <property type="entry name" value="HMA_dom"/>
</dbReference>
<keyword evidence="15" id="KW-0406">Ion transport</keyword>
<keyword evidence="8 18" id="KW-0547">Nucleotide-binding</keyword>
<dbReference type="FunFam" id="2.70.150.10:FF:000002">
    <property type="entry name" value="Copper-transporting ATPase 1, putative"/>
    <property type="match status" value="1"/>
</dbReference>
<protein>
    <recommendedName>
        <fullName evidence="3">P-type Cu(+) transporter</fullName>
        <ecNumber evidence="3">7.2.2.8</ecNumber>
    </recommendedName>
    <alternativeName>
        <fullName evidence="17">Cu(2+)-ATPase</fullName>
    </alternativeName>
</protein>
<dbReference type="GO" id="GO:0005507">
    <property type="term" value="F:copper ion binding"/>
    <property type="evidence" value="ECO:0007669"/>
    <property type="project" value="InterPro"/>
</dbReference>
<comment type="subcellular location">
    <subcellularLocation>
        <location evidence="1">Endomembrane system</location>
        <topology evidence="1">Multi-pass membrane protein</topology>
    </subcellularLocation>
    <subcellularLocation>
        <location evidence="18">Membrane</location>
    </subcellularLocation>
</comment>
<dbReference type="InterPro" id="IPR023299">
    <property type="entry name" value="ATPase_P-typ_cyto_dom_N"/>
</dbReference>
<dbReference type="Gene3D" id="3.40.1110.10">
    <property type="entry name" value="Calcium-transporting ATPase, cytoplasmic domain N"/>
    <property type="match status" value="1"/>
</dbReference>
<dbReference type="GO" id="GO:0016887">
    <property type="term" value="F:ATP hydrolysis activity"/>
    <property type="evidence" value="ECO:0007669"/>
    <property type="project" value="InterPro"/>
</dbReference>
<dbReference type="GO" id="GO:0030003">
    <property type="term" value="P:intracellular monoatomic cation homeostasis"/>
    <property type="evidence" value="ECO:0007669"/>
    <property type="project" value="UniProtKB-ARBA"/>
</dbReference>
<dbReference type="GO" id="GO:0005524">
    <property type="term" value="F:ATP binding"/>
    <property type="evidence" value="ECO:0007669"/>
    <property type="project" value="UniProtKB-UniRule"/>
</dbReference>
<dbReference type="InterPro" id="IPR006122">
    <property type="entry name" value="HMA_Cu_ion-bd"/>
</dbReference>
<evidence type="ECO:0000256" key="10">
    <source>
        <dbReference type="ARBA" id="ARBA00022840"/>
    </source>
</evidence>
<dbReference type="Pfam" id="PF00403">
    <property type="entry name" value="HMA"/>
    <property type="match status" value="2"/>
</dbReference>
<evidence type="ECO:0000256" key="5">
    <source>
        <dbReference type="ARBA" id="ARBA00022692"/>
    </source>
</evidence>
<evidence type="ECO:0000256" key="15">
    <source>
        <dbReference type="ARBA" id="ARBA00023065"/>
    </source>
</evidence>
<evidence type="ECO:0000256" key="13">
    <source>
        <dbReference type="ARBA" id="ARBA00022989"/>
    </source>
</evidence>
<accession>A0A8H2VIJ4</accession>
<sequence>MTEGGNESLHEAVVNISGMTCSACVQAIITQLEKLDMVSNAIVSLSTCEGKVEYMADQPQGSVIKEEIEDCGFDCVVLKDTLMTTDITEKRCTLRIGGMTCSACVNAIKSELTKLSGILNVDLSLLTEECVIMYDTTVVTEDEIKECIEDCGFDATLIEMEDCKTQIVKTKFNVFDDANTIAQKFDQLVTSQESLISAMVTSLDIDCNLVTIEYNQSLIGIRDLIELCEQETGYDMILDASYDKSAQLSMLQRTQEISMWKVRCMKSCVIAVISMTMYMGVPMLYHKLVMNRTFPYNEVQGITGLYYRDVLGLIMASYVLFRIGVYFYISCWKSLMHGTGTMDTLITISTLSAYLFSLGSIIYNIVWKIEKLPSVVFDTAIMLIAFISIGKLLENRAKSQTSTALSHLIELSPNTCTLVMSEENTKEIPLELLQLGDIIEVKPGMKIPTDGSIVKGETEIDESLMTGESNLIHKKQGSFVIGGTINGPGHFYFKVTSVGSDTKLSQIISTIKNAQLTKTPIQKYADKLCSIFVPVILCLAVITFITWYIISRSSIANNFQTFTTGEGSNMFKCLRIATSVVIVACPCALGLATPTAIMVGTGLGAQNGVLIKNGDAIEKCKNIKGFVFDKTGTLTTGMMTVENFNQINQPDDLKPEELWTLIKLCETKSEHPVARTIVNYASQLLSKCDNEFISNDCNIVMGQGLQCDFTHLLTNKKYKLCIGSGLDLFSASIQNEIDKFSQSPLGSEINTTGYTVAYVSINDILVGKFEIVDRLRDDTYITIQYLKSKGYEVYIVTGDNHFAANKIASTLDIDTNNVFSNVPPNGKCDVVKQLQDKSGSGAIIFVGDGINDSPALVTSDLGIAISTGTEIAIDAADIVILADGSNSEHPSTNASLKRLIYAVDISQKTYQRIKLNLFWALSYNTFMVPIAMGVLVPWGITLPPMIAGMAMALSSVSVVLSSLQLKCWSPPILETNENYTEYKRSNLLSKLRDLLFVWQPNRLYQPLADDLEMNSNIE</sequence>
<dbReference type="Pfam" id="PF00122">
    <property type="entry name" value="E1-E2_ATPase"/>
    <property type="match status" value="1"/>
</dbReference>
<dbReference type="InterPro" id="IPR036163">
    <property type="entry name" value="HMA_dom_sf"/>
</dbReference>